<evidence type="ECO:0000313" key="3">
    <source>
        <dbReference type="Proteomes" id="UP000233467"/>
    </source>
</evidence>
<dbReference type="Proteomes" id="UP000233467">
    <property type="component" value="Unassembled WGS sequence"/>
</dbReference>
<organism evidence="2 3">
    <name type="scientific">Aeromonas sobria</name>
    <dbReference type="NCBI Taxonomy" id="646"/>
    <lineage>
        <taxon>Bacteria</taxon>
        <taxon>Pseudomonadati</taxon>
        <taxon>Pseudomonadota</taxon>
        <taxon>Gammaproteobacteria</taxon>
        <taxon>Aeromonadales</taxon>
        <taxon>Aeromonadaceae</taxon>
        <taxon>Aeromonas</taxon>
    </lineage>
</organism>
<comment type="caution">
    <text evidence="2">The sequence shown here is derived from an EMBL/GenBank/DDBJ whole genome shotgun (WGS) entry which is preliminary data.</text>
</comment>
<accession>A0A2N3ITV2</accession>
<keyword evidence="3" id="KW-1185">Reference proteome</keyword>
<dbReference type="RefSeq" id="WP_101325267.1">
    <property type="nucleotide sequence ID" value="NZ_NQMM01000041.1"/>
</dbReference>
<proteinExistence type="predicted"/>
<reference evidence="2 3" key="1">
    <citation type="journal article" date="2017" name="Front. Microbiol.">
        <title>Strong Genomic and Phenotypic Heterogeneity in the Aeromonas sobria Species Complex.</title>
        <authorList>
            <person name="Gauthier J."/>
            <person name="Vincent A.T."/>
            <person name="Charette S.J."/>
            <person name="Derome N."/>
        </authorList>
    </citation>
    <scope>NUCLEOTIDE SEQUENCE [LARGE SCALE GENOMIC DNA]</scope>
    <source>
        <strain evidence="2 3">TM18</strain>
    </source>
</reference>
<name>A0A2N3ITV2_AERSO</name>
<evidence type="ECO:0000256" key="1">
    <source>
        <dbReference type="SAM" id="SignalP"/>
    </source>
</evidence>
<gene>
    <name evidence="2" type="ORF">CJP16_14665</name>
</gene>
<keyword evidence="1" id="KW-0732">Signal</keyword>
<sequence>MAQILRLVASLLLLHMYSGQGVAASLTEAIEESLSAQDYRLIVRGGRGGMASGVVEPLQAEARTRCGVRYLEGFGDVIEMGKEAEFEQWIDYATRYNRRMLEKCMPEAISRQ</sequence>
<feature type="signal peptide" evidence="1">
    <location>
        <begin position="1"/>
        <end position="23"/>
    </location>
</feature>
<dbReference type="EMBL" id="NQMM01000041">
    <property type="protein sequence ID" value="PKQ75357.1"/>
    <property type="molecule type" value="Genomic_DNA"/>
</dbReference>
<feature type="chain" id="PRO_5014625938" evidence="1">
    <location>
        <begin position="24"/>
        <end position="112"/>
    </location>
</feature>
<protein>
    <submittedName>
        <fullName evidence="2">Uncharacterized protein</fullName>
    </submittedName>
</protein>
<evidence type="ECO:0000313" key="2">
    <source>
        <dbReference type="EMBL" id="PKQ75357.1"/>
    </source>
</evidence>
<dbReference type="AlphaFoldDB" id="A0A2N3ITV2"/>